<comment type="caution">
    <text evidence="10">The sequence shown here is derived from an EMBL/GenBank/DDBJ whole genome shotgun (WGS) entry which is preliminary data.</text>
</comment>
<evidence type="ECO:0000256" key="6">
    <source>
        <dbReference type="ARBA" id="ARBA00022989"/>
    </source>
</evidence>
<evidence type="ECO:0000256" key="9">
    <source>
        <dbReference type="SAM" id="Phobius"/>
    </source>
</evidence>
<dbReference type="Pfam" id="PF01594">
    <property type="entry name" value="AI-2E_transport"/>
    <property type="match status" value="1"/>
</dbReference>
<protein>
    <submittedName>
        <fullName evidence="10">AI-2E family transporter</fullName>
    </submittedName>
</protein>
<feature type="region of interest" description="Disordered" evidence="8">
    <location>
        <begin position="357"/>
        <end position="414"/>
    </location>
</feature>
<feature type="transmembrane region" description="Helical" evidence="9">
    <location>
        <begin position="52"/>
        <end position="71"/>
    </location>
</feature>
<dbReference type="EMBL" id="JAGTPG010000002">
    <property type="protein sequence ID" value="MBR8639659.1"/>
    <property type="molecule type" value="Genomic_DNA"/>
</dbReference>
<keyword evidence="11" id="KW-1185">Reference proteome</keyword>
<proteinExistence type="inferred from homology"/>
<evidence type="ECO:0000256" key="3">
    <source>
        <dbReference type="ARBA" id="ARBA00022448"/>
    </source>
</evidence>
<evidence type="ECO:0000256" key="4">
    <source>
        <dbReference type="ARBA" id="ARBA00022475"/>
    </source>
</evidence>
<reference evidence="10 11" key="1">
    <citation type="submission" date="2021-04" db="EMBL/GenBank/DDBJ databases">
        <title>Characterization of the biosynthetic gene cluster of new lipopeptides with antitumor activity in the genome of the marine Streptomyces PHM034.</title>
        <authorList>
            <person name="Ceniceros A."/>
            <person name="Canedo L."/>
            <person name="Mendez C."/>
            <person name="Olano C."/>
            <person name="Schleissner C."/>
            <person name="Cuevas C."/>
            <person name="De La Calle F."/>
            <person name="Salas J.A."/>
        </authorList>
    </citation>
    <scope>NUCLEOTIDE SEQUENCE [LARGE SCALE GENOMIC DNA]</scope>
    <source>
        <strain evidence="10 11">PHM034</strain>
    </source>
</reference>
<dbReference type="AlphaFoldDB" id="A0A941J551"/>
<keyword evidence="3" id="KW-0813">Transport</keyword>
<evidence type="ECO:0000256" key="5">
    <source>
        <dbReference type="ARBA" id="ARBA00022692"/>
    </source>
</evidence>
<organism evidence="10 11">
    <name type="scientific">Streptomyces tuirus</name>
    <dbReference type="NCBI Taxonomy" id="68278"/>
    <lineage>
        <taxon>Bacteria</taxon>
        <taxon>Bacillati</taxon>
        <taxon>Actinomycetota</taxon>
        <taxon>Actinomycetes</taxon>
        <taxon>Kitasatosporales</taxon>
        <taxon>Streptomycetaceae</taxon>
        <taxon>Streptomyces</taxon>
    </lineage>
</organism>
<evidence type="ECO:0000313" key="10">
    <source>
        <dbReference type="EMBL" id="MBR8639659.1"/>
    </source>
</evidence>
<feature type="transmembrane region" description="Helical" evidence="9">
    <location>
        <begin position="158"/>
        <end position="183"/>
    </location>
</feature>
<dbReference type="InterPro" id="IPR002549">
    <property type="entry name" value="AI-2E-like"/>
</dbReference>
<dbReference type="GO" id="GO:0005886">
    <property type="term" value="C:plasma membrane"/>
    <property type="evidence" value="ECO:0007669"/>
    <property type="project" value="UniProtKB-SubCell"/>
</dbReference>
<dbReference type="GO" id="GO:0055085">
    <property type="term" value="P:transmembrane transport"/>
    <property type="evidence" value="ECO:0007669"/>
    <property type="project" value="TreeGrafter"/>
</dbReference>
<name>A0A941J551_9ACTN</name>
<evidence type="ECO:0000256" key="2">
    <source>
        <dbReference type="ARBA" id="ARBA00009773"/>
    </source>
</evidence>
<feature type="transmembrane region" description="Helical" evidence="9">
    <location>
        <begin position="21"/>
        <end position="46"/>
    </location>
</feature>
<sequence>MNRQAWPDRRRTNHRHDPLPGIARRVAVGSALILLVSGVISVVVWFCVAFETVVTPVLLALLGTALLGPLYRRLIAMRINKSLAAGLTCAAVGVVMGGSAYIVVIALIDTGDQIISSLRDAAASIEERFGLAGTSLDDLAANAKDLLSKFGGTAVNGLLSGVSVVVEMAATGTLAILLMFFFLRDSDRAVAALHSLAPRGSGETLEVMARRAFQAIEGFMRGTTIVAFIDAVCITVGLLVLGVPGAVGLGALVFIGAYIPYLGALLSGAVAVLVAFADGGLGTALWVLGVVFMVQLLEGNVLQPMIQSRTLQMHPAVILVALTAGASVAGVLGMLLSVPMTAAVFGVLSELRGRYEETPTAAKAPETEAVDDSRSGEDEPPRRPGRRSRRPVGVAAMKEPSSLPRRFKGTLSGA</sequence>
<comment type="similarity">
    <text evidence="2">Belongs to the autoinducer-2 exporter (AI-2E) (TC 2.A.86) family.</text>
</comment>
<feature type="compositionally biased region" description="Basic and acidic residues" evidence="8">
    <location>
        <begin position="371"/>
        <end position="382"/>
    </location>
</feature>
<accession>A0A941J551</accession>
<gene>
    <name evidence="10" type="ORF">KEF29_10995</name>
</gene>
<evidence type="ECO:0000256" key="8">
    <source>
        <dbReference type="SAM" id="MobiDB-lite"/>
    </source>
</evidence>
<keyword evidence="6 9" id="KW-1133">Transmembrane helix</keyword>
<evidence type="ECO:0000256" key="7">
    <source>
        <dbReference type="ARBA" id="ARBA00023136"/>
    </source>
</evidence>
<comment type="subcellular location">
    <subcellularLocation>
        <location evidence="1">Cell membrane</location>
        <topology evidence="1">Multi-pass membrane protein</topology>
    </subcellularLocation>
</comment>
<feature type="transmembrane region" description="Helical" evidence="9">
    <location>
        <begin position="218"/>
        <end position="240"/>
    </location>
</feature>
<feature type="transmembrane region" description="Helical" evidence="9">
    <location>
        <begin position="83"/>
        <end position="108"/>
    </location>
</feature>
<keyword evidence="7 9" id="KW-0472">Membrane</keyword>
<evidence type="ECO:0000313" key="11">
    <source>
        <dbReference type="Proteomes" id="UP000682308"/>
    </source>
</evidence>
<feature type="transmembrane region" description="Helical" evidence="9">
    <location>
        <begin position="317"/>
        <end position="348"/>
    </location>
</feature>
<dbReference type="PANTHER" id="PTHR21716:SF53">
    <property type="entry name" value="PERMEASE PERM-RELATED"/>
    <property type="match status" value="1"/>
</dbReference>
<dbReference type="PANTHER" id="PTHR21716">
    <property type="entry name" value="TRANSMEMBRANE PROTEIN"/>
    <property type="match status" value="1"/>
</dbReference>
<keyword evidence="5 9" id="KW-0812">Transmembrane</keyword>
<feature type="transmembrane region" description="Helical" evidence="9">
    <location>
        <begin position="246"/>
        <end position="266"/>
    </location>
</feature>
<dbReference type="Proteomes" id="UP000682308">
    <property type="component" value="Unassembled WGS sequence"/>
</dbReference>
<feature type="transmembrane region" description="Helical" evidence="9">
    <location>
        <begin position="273"/>
        <end position="297"/>
    </location>
</feature>
<keyword evidence="4" id="KW-1003">Cell membrane</keyword>
<evidence type="ECO:0000256" key="1">
    <source>
        <dbReference type="ARBA" id="ARBA00004651"/>
    </source>
</evidence>